<dbReference type="GO" id="GO:0007030">
    <property type="term" value="P:Golgi organization"/>
    <property type="evidence" value="ECO:0007669"/>
    <property type="project" value="TreeGrafter"/>
</dbReference>
<keyword evidence="4" id="KW-0175">Coiled coil</keyword>
<feature type="coiled-coil region" evidence="4">
    <location>
        <begin position="61"/>
        <end position="120"/>
    </location>
</feature>
<reference evidence="6 7" key="1">
    <citation type="journal article" date="2012" name="Genome Biol.">
        <title>Sequencing three crocodilian genomes to illuminate the evolution of archosaurs and amniotes.</title>
        <authorList>
            <person name="St John J.A."/>
            <person name="Braun E.L."/>
            <person name="Isberg S.R."/>
            <person name="Miles L.G."/>
            <person name="Chong A.Y."/>
            <person name="Gongora J."/>
            <person name="Dalzell P."/>
            <person name="Moran C."/>
            <person name="Bed'hom B."/>
            <person name="Abzhanov A."/>
            <person name="Burgess S.C."/>
            <person name="Cooksey A.M."/>
            <person name="Castoe T.A."/>
            <person name="Crawford N.G."/>
            <person name="Densmore L.D."/>
            <person name="Drew J.C."/>
            <person name="Edwards S.V."/>
            <person name="Faircloth B.C."/>
            <person name="Fujita M.K."/>
            <person name="Greenwold M.J."/>
            <person name="Hoffmann F.G."/>
            <person name="Howard J.M."/>
            <person name="Iguchi T."/>
            <person name="Janes D.E."/>
            <person name="Khan S.Y."/>
            <person name="Kohno S."/>
            <person name="de Koning A.J."/>
            <person name="Lance S.L."/>
            <person name="McCarthy F.M."/>
            <person name="McCormack J.E."/>
            <person name="Merchant M.E."/>
            <person name="Peterson D.G."/>
            <person name="Pollock D.D."/>
            <person name="Pourmand N."/>
            <person name="Raney B.J."/>
            <person name="Roessler K.A."/>
            <person name="Sanford J.R."/>
            <person name="Sawyer R.H."/>
            <person name="Schmidt C.J."/>
            <person name="Triplett E.W."/>
            <person name="Tuberville T.D."/>
            <person name="Venegas-Anaya M."/>
            <person name="Howard J.T."/>
            <person name="Jarvis E.D."/>
            <person name="Guillette L.J.Jr."/>
            <person name="Glenn T.C."/>
            <person name="Green R.E."/>
            <person name="Ray D.A."/>
        </authorList>
    </citation>
    <scope>NUCLEOTIDE SEQUENCE [LARGE SCALE GENOMIC DNA]</scope>
    <source>
        <strain evidence="6">KSC_2009_1</strain>
    </source>
</reference>
<gene>
    <name evidence="6" type="ORF">Y1Q_0009078</name>
</gene>
<protein>
    <submittedName>
        <fullName evidence="6">Uncharacterized protein</fullName>
    </submittedName>
</protein>
<evidence type="ECO:0000313" key="7">
    <source>
        <dbReference type="Proteomes" id="UP000050525"/>
    </source>
</evidence>
<evidence type="ECO:0000256" key="5">
    <source>
        <dbReference type="SAM" id="MobiDB-lite"/>
    </source>
</evidence>
<dbReference type="PANTHER" id="PTHR28664">
    <property type="entry name" value="TIGHT JUNCTION-ASSOCIATED PROTEIN 1"/>
    <property type="match status" value="1"/>
</dbReference>
<comment type="subcellular location">
    <subcellularLocation>
        <location evidence="1">Membrane</location>
        <topology evidence="1">Peripheral membrane protein</topology>
    </subcellularLocation>
</comment>
<dbReference type="GO" id="GO:0016020">
    <property type="term" value="C:membrane"/>
    <property type="evidence" value="ECO:0007669"/>
    <property type="project" value="UniProtKB-SubCell"/>
</dbReference>
<evidence type="ECO:0000256" key="2">
    <source>
        <dbReference type="ARBA" id="ARBA00022553"/>
    </source>
</evidence>
<evidence type="ECO:0000256" key="1">
    <source>
        <dbReference type="ARBA" id="ARBA00004170"/>
    </source>
</evidence>
<dbReference type="PANTHER" id="PTHR28664:SF3">
    <property type="entry name" value="TIGHT JUNCTION-ASSOCIATED PROTEIN 1"/>
    <property type="match status" value="1"/>
</dbReference>
<organism evidence="6 7">
    <name type="scientific">Alligator mississippiensis</name>
    <name type="common">American alligator</name>
    <dbReference type="NCBI Taxonomy" id="8496"/>
    <lineage>
        <taxon>Eukaryota</taxon>
        <taxon>Metazoa</taxon>
        <taxon>Chordata</taxon>
        <taxon>Craniata</taxon>
        <taxon>Vertebrata</taxon>
        <taxon>Euteleostomi</taxon>
        <taxon>Archelosauria</taxon>
        <taxon>Archosauria</taxon>
        <taxon>Crocodylia</taxon>
        <taxon>Alligatoridae</taxon>
        <taxon>Alligatorinae</taxon>
        <taxon>Alligator</taxon>
    </lineage>
</organism>
<name>A0A151MUD6_ALLMI</name>
<keyword evidence="2" id="KW-0597">Phosphoprotein</keyword>
<evidence type="ECO:0000256" key="3">
    <source>
        <dbReference type="ARBA" id="ARBA00023136"/>
    </source>
</evidence>
<keyword evidence="3" id="KW-0472">Membrane</keyword>
<evidence type="ECO:0000313" key="6">
    <source>
        <dbReference type="EMBL" id="KYO28150.1"/>
    </source>
</evidence>
<dbReference type="AlphaFoldDB" id="A0A151MUD6"/>
<sequence length="167" mass="17998">MEDPDTPKRACGDPIAPPPQSQRAWGHPRGEGQDLEQAGANAEPTRQAAQALAGARGQQGLEQTWAELEALKEKFSRLQEDYSSTQRSNRLLEEKLLTIAQTMAAERQALNQHVAELLERLIGVPGHLVPQGGRNVSAGYQEAGGGDFTGTERYQVILGGTGGDWQG</sequence>
<evidence type="ECO:0000256" key="4">
    <source>
        <dbReference type="SAM" id="Coils"/>
    </source>
</evidence>
<keyword evidence="7" id="KW-1185">Reference proteome</keyword>
<dbReference type="Proteomes" id="UP000050525">
    <property type="component" value="Unassembled WGS sequence"/>
</dbReference>
<comment type="caution">
    <text evidence="6">The sequence shown here is derived from an EMBL/GenBank/DDBJ whole genome shotgun (WGS) entry which is preliminary data.</text>
</comment>
<feature type="region of interest" description="Disordered" evidence="5">
    <location>
        <begin position="1"/>
        <end position="59"/>
    </location>
</feature>
<accession>A0A151MUD6</accession>
<dbReference type="EMBL" id="AKHW03005003">
    <property type="protein sequence ID" value="KYO28150.1"/>
    <property type="molecule type" value="Genomic_DNA"/>
</dbReference>
<dbReference type="GO" id="GO:0005802">
    <property type="term" value="C:trans-Golgi network"/>
    <property type="evidence" value="ECO:0007669"/>
    <property type="project" value="TreeGrafter"/>
</dbReference>
<feature type="compositionally biased region" description="Basic and acidic residues" evidence="5">
    <location>
        <begin position="1"/>
        <end position="11"/>
    </location>
</feature>
<dbReference type="InterPro" id="IPR043441">
    <property type="entry name" value="Tjap1/BEGAIN"/>
</dbReference>
<feature type="compositionally biased region" description="Low complexity" evidence="5">
    <location>
        <begin position="46"/>
        <end position="59"/>
    </location>
</feature>
<proteinExistence type="predicted"/>